<comment type="caution">
    <text evidence="1">The sequence shown here is derived from an EMBL/GenBank/DDBJ whole genome shotgun (WGS) entry which is preliminary data.</text>
</comment>
<evidence type="ECO:0000313" key="2">
    <source>
        <dbReference type="Proteomes" id="UP001161390"/>
    </source>
</evidence>
<keyword evidence="2" id="KW-1185">Reference proteome</keyword>
<sequence length="55" mass="6058">MEKLRIRDWSVTGFGGVLIGRQVSAKGCTRKRFGLRRMALGGSSAGEMKSSLDIW</sequence>
<dbReference type="Proteomes" id="UP001161390">
    <property type="component" value="Unassembled WGS sequence"/>
</dbReference>
<gene>
    <name evidence="1" type="ORF">GCM10007854_19730</name>
</gene>
<reference evidence="1" key="1">
    <citation type="journal article" date="2014" name="Int. J. Syst. Evol. Microbiol.">
        <title>Complete genome of a new Firmicutes species belonging to the dominant human colonic microbiota ('Ruminococcus bicirculans') reveals two chromosomes and a selective capacity to utilize plant glucans.</title>
        <authorList>
            <consortium name="NISC Comparative Sequencing Program"/>
            <person name="Wegmann U."/>
            <person name="Louis P."/>
            <person name="Goesmann A."/>
            <person name="Henrissat B."/>
            <person name="Duncan S.H."/>
            <person name="Flint H.J."/>
        </authorList>
    </citation>
    <scope>NUCLEOTIDE SEQUENCE</scope>
    <source>
        <strain evidence="1">NBRC 108216</strain>
    </source>
</reference>
<reference evidence="1" key="2">
    <citation type="submission" date="2023-01" db="EMBL/GenBank/DDBJ databases">
        <title>Draft genome sequence of Algimonas porphyrae strain NBRC 108216.</title>
        <authorList>
            <person name="Sun Q."/>
            <person name="Mori K."/>
        </authorList>
    </citation>
    <scope>NUCLEOTIDE SEQUENCE</scope>
    <source>
        <strain evidence="1">NBRC 108216</strain>
    </source>
</reference>
<evidence type="ECO:0000313" key="1">
    <source>
        <dbReference type="EMBL" id="GLQ21018.1"/>
    </source>
</evidence>
<dbReference type="EMBL" id="BSNJ01000004">
    <property type="protein sequence ID" value="GLQ21018.1"/>
    <property type="molecule type" value="Genomic_DNA"/>
</dbReference>
<protein>
    <submittedName>
        <fullName evidence="1">Uncharacterized protein</fullName>
    </submittedName>
</protein>
<accession>A0ABQ5V0D8</accession>
<name>A0ABQ5V0D8_9PROT</name>
<proteinExistence type="predicted"/>
<organism evidence="1 2">
    <name type="scientific">Algimonas porphyrae</name>
    <dbReference type="NCBI Taxonomy" id="1128113"/>
    <lineage>
        <taxon>Bacteria</taxon>
        <taxon>Pseudomonadati</taxon>
        <taxon>Pseudomonadota</taxon>
        <taxon>Alphaproteobacteria</taxon>
        <taxon>Maricaulales</taxon>
        <taxon>Robiginitomaculaceae</taxon>
        <taxon>Algimonas</taxon>
    </lineage>
</organism>